<protein>
    <submittedName>
        <fullName evidence="5">Exopolysaccharide biosynthesis protein</fullName>
    </submittedName>
</protein>
<dbReference type="HOGENOM" id="CLU_025731_0_0_9"/>
<dbReference type="PANTHER" id="PTHR22916:SF51">
    <property type="entry name" value="GLYCOSYLTRANSFERASE EPSH-RELATED"/>
    <property type="match status" value="1"/>
</dbReference>
<dbReference type="SUPFAM" id="SSF53448">
    <property type="entry name" value="Nucleotide-diphospho-sugar transferases"/>
    <property type="match status" value="1"/>
</dbReference>
<dbReference type="InterPro" id="IPR001173">
    <property type="entry name" value="Glyco_trans_2-like"/>
</dbReference>
<feature type="domain" description="Polysaccharide pyruvyl transferase" evidence="4">
    <location>
        <begin position="390"/>
        <end position="633"/>
    </location>
</feature>
<dbReference type="Pfam" id="PF04230">
    <property type="entry name" value="PS_pyruv_trans"/>
    <property type="match status" value="1"/>
</dbReference>
<keyword evidence="1" id="KW-0328">Glycosyltransferase</keyword>
<feature type="domain" description="Glycosyltransferase 2-like" evidence="3">
    <location>
        <begin position="31"/>
        <end position="197"/>
    </location>
</feature>
<dbReference type="InterPro" id="IPR029044">
    <property type="entry name" value="Nucleotide-diphossugar_trans"/>
</dbReference>
<gene>
    <name evidence="5" type="ORF">EubceDRAFT1_1898</name>
</gene>
<dbReference type="Gene3D" id="3.90.550.10">
    <property type="entry name" value="Spore Coat Polysaccharide Biosynthesis Protein SpsA, Chain A"/>
    <property type="match status" value="1"/>
</dbReference>
<organism evidence="5 6">
    <name type="scientific">Eubacterium cellulosolvens (strain ATCC 43171 / JCM 9499 / 6)</name>
    <name type="common">Cillobacterium cellulosolvens</name>
    <dbReference type="NCBI Taxonomy" id="633697"/>
    <lineage>
        <taxon>Bacteria</taxon>
        <taxon>Bacillati</taxon>
        <taxon>Bacillota</taxon>
        <taxon>Clostridia</taxon>
        <taxon>Eubacteriales</taxon>
        <taxon>Eubacteriaceae</taxon>
        <taxon>Eubacterium</taxon>
    </lineage>
</organism>
<keyword evidence="6" id="KW-1185">Reference proteome</keyword>
<dbReference type="OrthoDB" id="1771649at2"/>
<dbReference type="PANTHER" id="PTHR22916">
    <property type="entry name" value="GLYCOSYLTRANSFERASE"/>
    <property type="match status" value="1"/>
</dbReference>
<dbReference type="AlphaFoldDB" id="I5AV50"/>
<evidence type="ECO:0000313" key="6">
    <source>
        <dbReference type="Proteomes" id="UP000005753"/>
    </source>
</evidence>
<keyword evidence="2" id="KW-0808">Transferase</keyword>
<evidence type="ECO:0000256" key="1">
    <source>
        <dbReference type="ARBA" id="ARBA00022676"/>
    </source>
</evidence>
<dbReference type="eggNOG" id="COG5039">
    <property type="taxonomic scope" value="Bacteria"/>
</dbReference>
<dbReference type="CDD" id="cd00761">
    <property type="entry name" value="Glyco_tranf_GTA_type"/>
    <property type="match status" value="1"/>
</dbReference>
<accession>I5AV50</accession>
<evidence type="ECO:0000259" key="3">
    <source>
        <dbReference type="Pfam" id="PF00535"/>
    </source>
</evidence>
<evidence type="ECO:0000259" key="4">
    <source>
        <dbReference type="Pfam" id="PF04230"/>
    </source>
</evidence>
<name>I5AV50_EUBC6</name>
<dbReference type="Pfam" id="PF00535">
    <property type="entry name" value="Glycos_transf_2"/>
    <property type="match status" value="1"/>
</dbReference>
<reference evidence="5 6" key="2">
    <citation type="submission" date="2012-02" db="EMBL/GenBank/DDBJ databases">
        <title>Improved High-Quality Draft sequence of Eubacterium cellulosolvens 6.</title>
        <authorList>
            <consortium name="US DOE Joint Genome Institute"/>
            <person name="Lucas S."/>
            <person name="Han J."/>
            <person name="Lapidus A."/>
            <person name="Cheng J.-F."/>
            <person name="Goodwin L."/>
            <person name="Pitluck S."/>
            <person name="Peters L."/>
            <person name="Mikhailova N."/>
            <person name="Gu W."/>
            <person name="Detter J.C."/>
            <person name="Han C."/>
            <person name="Tapia R."/>
            <person name="Land M."/>
            <person name="Hauser L."/>
            <person name="Kyrpides N."/>
            <person name="Ivanova N."/>
            <person name="Pagani I."/>
            <person name="Johnson E."/>
            <person name="Mukhopadhyay B."/>
            <person name="Anderson I."/>
            <person name="Woyke T."/>
        </authorList>
    </citation>
    <scope>NUCLEOTIDE SEQUENCE [LARGE SCALE GENOMIC DNA]</scope>
    <source>
        <strain evidence="5 6">6</strain>
    </source>
</reference>
<dbReference type="GO" id="GO:0016757">
    <property type="term" value="F:glycosyltransferase activity"/>
    <property type="evidence" value="ECO:0007669"/>
    <property type="project" value="UniProtKB-KW"/>
</dbReference>
<dbReference type="eggNOG" id="COG0463">
    <property type="taxonomic scope" value="Bacteria"/>
</dbReference>
<dbReference type="Proteomes" id="UP000005753">
    <property type="component" value="Chromosome"/>
</dbReference>
<evidence type="ECO:0000313" key="5">
    <source>
        <dbReference type="EMBL" id="EIM57673.1"/>
    </source>
</evidence>
<evidence type="ECO:0000256" key="2">
    <source>
        <dbReference type="ARBA" id="ARBA00022679"/>
    </source>
</evidence>
<proteinExistence type="predicted"/>
<reference evidence="5 6" key="1">
    <citation type="submission" date="2010-08" db="EMBL/GenBank/DDBJ databases">
        <authorList>
            <consortium name="US DOE Joint Genome Institute (JGI-PGF)"/>
            <person name="Lucas S."/>
            <person name="Copeland A."/>
            <person name="Lapidus A."/>
            <person name="Cheng J.-F."/>
            <person name="Bruce D."/>
            <person name="Goodwin L."/>
            <person name="Pitluck S."/>
            <person name="Land M.L."/>
            <person name="Hauser L."/>
            <person name="Chang Y.-J."/>
            <person name="Anderson I.J."/>
            <person name="Johnson E."/>
            <person name="Mulhopadhyay B."/>
            <person name="Kyrpides N."/>
            <person name="Woyke T.J."/>
        </authorList>
    </citation>
    <scope>NUCLEOTIDE SEQUENCE [LARGE SCALE GENOMIC DNA]</scope>
    <source>
        <strain evidence="5 6">6</strain>
    </source>
</reference>
<dbReference type="InterPro" id="IPR007345">
    <property type="entry name" value="Polysacch_pyruvyl_Trfase"/>
</dbReference>
<dbReference type="EMBL" id="CM001487">
    <property type="protein sequence ID" value="EIM57673.1"/>
    <property type="molecule type" value="Genomic_DNA"/>
</dbReference>
<sequence>MDYRYQDRLNTKTAAPAVKEKDRIEENELVSVVIPVYMVEEYLEECLDSVLAQTWERYEVLLVDDGSTDRCPEICDRYAGLDPRFRVIHQKNRGLSAARNTALDHVKGDCVFFLDSDDYLAPEALEKLCLARREQNAQIVVCANYVIRNNKMNLEDPIDDSVEVYGHFDGLAALIDDQMIHNYACGKLFDRELFAEIRFPEGRVYEDIATTYLLFDRAERVARIPEPLMYYRMRSDSISGGSSMEKWHASNHAMVLAMIERREYLRDRHEEELAARTMEKMLPYLYSDIRTAYYVGKLEDARYAQAYLRENRGDILRDRKIAGKDKKLLRMYLAGPKSFRVLDHMKAFVNTASAVEAKMIAKISIGRLSFDLQPGKKRRIVFFALPCFDNLGSHAIRYATEKYLEAYTEKDEAAQLFQVGGWDTVPGIKSLKRVVGPEDVIILQGGGNLGNRYDCEEIFRRKVVKAFRNNRIIILPQTVCYTDDEEGRQEREADRKVFDKCRDLIIFARDRHSESLLRKYFSVRVIPMKDMVLSLGNVGEKERRKGILLALRSDRKSCLNGEDKEEILRVCRQFSDDVFVTDTSIHRELKDAESEETLRKKWQLFSGRDLIVTDRLHGMLFSVITGSPCIVIGAMNAKLKDTFRTINDCRYIYFLEDMNGLEETVREILKGERLQHRVPDYSSNFRKLDNLLLE</sequence>
<dbReference type="STRING" id="633697.EubceDRAFT1_1898"/>